<dbReference type="EMBL" id="AVOT02001488">
    <property type="protein sequence ID" value="MBW0467094.1"/>
    <property type="molecule type" value="Genomic_DNA"/>
</dbReference>
<evidence type="ECO:0000313" key="2">
    <source>
        <dbReference type="EMBL" id="MBW0467094.1"/>
    </source>
</evidence>
<feature type="region of interest" description="Disordered" evidence="1">
    <location>
        <begin position="1"/>
        <end position="20"/>
    </location>
</feature>
<keyword evidence="3" id="KW-1185">Reference proteome</keyword>
<evidence type="ECO:0000256" key="1">
    <source>
        <dbReference type="SAM" id="MobiDB-lite"/>
    </source>
</evidence>
<protein>
    <submittedName>
        <fullName evidence="2">Uncharacterized protein</fullName>
    </submittedName>
</protein>
<name>A0A9Q3GH90_9BASI</name>
<organism evidence="2 3">
    <name type="scientific">Austropuccinia psidii MF-1</name>
    <dbReference type="NCBI Taxonomy" id="1389203"/>
    <lineage>
        <taxon>Eukaryota</taxon>
        <taxon>Fungi</taxon>
        <taxon>Dikarya</taxon>
        <taxon>Basidiomycota</taxon>
        <taxon>Pucciniomycotina</taxon>
        <taxon>Pucciniomycetes</taxon>
        <taxon>Pucciniales</taxon>
        <taxon>Sphaerophragmiaceae</taxon>
        <taxon>Austropuccinia</taxon>
    </lineage>
</organism>
<comment type="caution">
    <text evidence="2">The sequence shown here is derived from an EMBL/GenBank/DDBJ whole genome shotgun (WGS) entry which is preliminary data.</text>
</comment>
<sequence>MPAPPSRCDSNTAPPSPPSSLLTLPHPCRLQSLCSRGALKIYLLHHPQPSLCLILSAVYHAYACVVPSQHASDAAPPSLPAPLPLTIPMLLLPHQDVPWTLPSTLLAPSPTRQLPSLCSCSVLLTCLRCCSHTSIILNATYHPYAPAILSR</sequence>
<gene>
    <name evidence="2" type="ORF">O181_006809</name>
</gene>
<dbReference type="AlphaFoldDB" id="A0A9Q3GH90"/>
<accession>A0A9Q3GH90</accession>
<dbReference type="Proteomes" id="UP000765509">
    <property type="component" value="Unassembled WGS sequence"/>
</dbReference>
<evidence type="ECO:0000313" key="3">
    <source>
        <dbReference type="Proteomes" id="UP000765509"/>
    </source>
</evidence>
<proteinExistence type="predicted"/>
<reference evidence="2" key="1">
    <citation type="submission" date="2021-03" db="EMBL/GenBank/DDBJ databases">
        <title>Draft genome sequence of rust myrtle Austropuccinia psidii MF-1, a brazilian biotype.</title>
        <authorList>
            <person name="Quecine M.C."/>
            <person name="Pachon D.M.R."/>
            <person name="Bonatelli M.L."/>
            <person name="Correr F.H."/>
            <person name="Franceschini L.M."/>
            <person name="Leite T.F."/>
            <person name="Margarido G.R.A."/>
            <person name="Almeida C.A."/>
            <person name="Ferrarezi J.A."/>
            <person name="Labate C.A."/>
        </authorList>
    </citation>
    <scope>NUCLEOTIDE SEQUENCE</scope>
    <source>
        <strain evidence="2">MF-1</strain>
    </source>
</reference>